<dbReference type="EMBL" id="JNSL01000098">
    <property type="protein sequence ID" value="KGA15930.1"/>
    <property type="molecule type" value="Genomic_DNA"/>
</dbReference>
<gene>
    <name evidence="1" type="ORF">GM51_13710</name>
</gene>
<protein>
    <submittedName>
        <fullName evidence="1">Uncharacterized protein</fullName>
    </submittedName>
</protein>
<comment type="caution">
    <text evidence="1">The sequence shown here is derived from an EMBL/GenBank/DDBJ whole genome shotgun (WGS) entry which is preliminary data.</text>
</comment>
<sequence>MSSAQTTVVTALVDLQSRESSDRRDIDWYLTRCSGVLSTRHPLVVFTEPQLVEPLQEIRHRLAPDSSTRVIGLPFDQFPRTRDIPTITAAFDAERRPPTASNPVKDTPDYIALGWSKPGLLEVAANQDCFGSKMYWWADIALLEVAQPLEGETFDILLESSDCELHANVLWETDPSEYEDRGQFYRETPFSKVAGGLFGVSANNVSRFSNDFDREVDQCLVSGWPTIDEVILGIVVDQHRDDAELSYGPWETLLSNFREPRMGAWHRLRLLRDCNNRGLNERARRHYEQIDSAWKSGRIVLSVEEQQLLRDLGH</sequence>
<reference evidence="1" key="1">
    <citation type="submission" date="2014-06" db="EMBL/GenBank/DDBJ databases">
        <title>Key roles for freshwater Actinobacteria revealed by deep metagenomic sequencing.</title>
        <authorList>
            <person name="Ghai R."/>
            <person name="Mizuno C.M."/>
            <person name="Picazo A."/>
            <person name="Camacho A."/>
            <person name="Rodriguez-Valera F."/>
        </authorList>
    </citation>
    <scope>NUCLEOTIDE SEQUENCE</scope>
</reference>
<proteinExistence type="predicted"/>
<name>A0A094PVZ3_9ZZZZ</name>
<dbReference type="AlphaFoldDB" id="A0A094PVZ3"/>
<evidence type="ECO:0000313" key="1">
    <source>
        <dbReference type="EMBL" id="KGA15930.1"/>
    </source>
</evidence>
<accession>A0A094PVZ3</accession>
<organism evidence="1">
    <name type="scientific">freshwater metagenome</name>
    <dbReference type="NCBI Taxonomy" id="449393"/>
    <lineage>
        <taxon>unclassified sequences</taxon>
        <taxon>metagenomes</taxon>
        <taxon>ecological metagenomes</taxon>
    </lineage>
</organism>